<dbReference type="InterPro" id="IPR012337">
    <property type="entry name" value="RNaseH-like_sf"/>
</dbReference>
<gene>
    <name evidence="1" type="ORF">GMARGA_LOCUS31698</name>
</gene>
<feature type="non-terminal residue" evidence="1">
    <location>
        <position position="1"/>
    </location>
</feature>
<accession>A0ABN7WJ92</accession>
<dbReference type="EMBL" id="CAJVQB010047956">
    <property type="protein sequence ID" value="CAG8833726.1"/>
    <property type="molecule type" value="Genomic_DNA"/>
</dbReference>
<protein>
    <submittedName>
        <fullName evidence="1">16262_t:CDS:1</fullName>
    </submittedName>
</protein>
<sequence length="244" mass="27908">SSSESEKDNVIANTSNLQLSTNKKKKKTKPFGEVWNYFKKGIQKSNGHYKAISQINRGIDNNLDNADHLTLEYLISLKNYSAQSHTSEFLISEILDVDRLGSDRFAAVVTDAAIWNIRCVVHVINLIAAALVKLDNIKRLIRKGLKDNGFHDAALTALELWQNLGHTRLESEELIVQMRRFEAKIPPFDLSYVPGTDTPKIWWGSFKNKPRHLAELAHRIFSINPTQSNCERNFSTLKWILRKH</sequence>
<comment type="caution">
    <text evidence="1">The sequence shown here is derived from an EMBL/GenBank/DDBJ whole genome shotgun (WGS) entry which is preliminary data.</text>
</comment>
<evidence type="ECO:0000313" key="1">
    <source>
        <dbReference type="EMBL" id="CAG8833726.1"/>
    </source>
</evidence>
<proteinExistence type="predicted"/>
<organism evidence="1 2">
    <name type="scientific">Gigaspora margarita</name>
    <dbReference type="NCBI Taxonomy" id="4874"/>
    <lineage>
        <taxon>Eukaryota</taxon>
        <taxon>Fungi</taxon>
        <taxon>Fungi incertae sedis</taxon>
        <taxon>Mucoromycota</taxon>
        <taxon>Glomeromycotina</taxon>
        <taxon>Glomeromycetes</taxon>
        <taxon>Diversisporales</taxon>
        <taxon>Gigasporaceae</taxon>
        <taxon>Gigaspora</taxon>
    </lineage>
</organism>
<name>A0ABN7WJ92_GIGMA</name>
<keyword evidence="2" id="KW-1185">Reference proteome</keyword>
<dbReference type="Proteomes" id="UP000789901">
    <property type="component" value="Unassembled WGS sequence"/>
</dbReference>
<dbReference type="SUPFAM" id="SSF53098">
    <property type="entry name" value="Ribonuclease H-like"/>
    <property type="match status" value="1"/>
</dbReference>
<evidence type="ECO:0000313" key="2">
    <source>
        <dbReference type="Proteomes" id="UP000789901"/>
    </source>
</evidence>
<reference evidence="1 2" key="1">
    <citation type="submission" date="2021-06" db="EMBL/GenBank/DDBJ databases">
        <authorList>
            <person name="Kallberg Y."/>
            <person name="Tangrot J."/>
            <person name="Rosling A."/>
        </authorList>
    </citation>
    <scope>NUCLEOTIDE SEQUENCE [LARGE SCALE GENOMIC DNA]</scope>
    <source>
        <strain evidence="1 2">120-4 pot B 10/14</strain>
    </source>
</reference>